<organism evidence="1 2">
    <name type="scientific">Colletotrichum kahawae</name>
    <name type="common">Coffee berry disease fungus</name>
    <dbReference type="NCBI Taxonomy" id="34407"/>
    <lineage>
        <taxon>Eukaryota</taxon>
        <taxon>Fungi</taxon>
        <taxon>Dikarya</taxon>
        <taxon>Ascomycota</taxon>
        <taxon>Pezizomycotina</taxon>
        <taxon>Sordariomycetes</taxon>
        <taxon>Hypocreomycetidae</taxon>
        <taxon>Glomerellales</taxon>
        <taxon>Glomerellaceae</taxon>
        <taxon>Colletotrichum</taxon>
        <taxon>Colletotrichum gloeosporioides species complex</taxon>
    </lineage>
</organism>
<name>A0AAE0CY77_COLKA</name>
<proteinExistence type="predicted"/>
<evidence type="ECO:0008006" key="3">
    <source>
        <dbReference type="Google" id="ProtNLM"/>
    </source>
</evidence>
<comment type="caution">
    <text evidence="1">The sequence shown here is derived from an EMBL/GenBank/DDBJ whole genome shotgun (WGS) entry which is preliminary data.</text>
</comment>
<dbReference type="Proteomes" id="UP001281614">
    <property type="component" value="Unassembled WGS sequence"/>
</dbReference>
<evidence type="ECO:0000313" key="2">
    <source>
        <dbReference type="Proteomes" id="UP001281614"/>
    </source>
</evidence>
<sequence>MSDPLSIASAIVGILAAAGKIIEVLGPYVSAAKDVPEIATMVHSEVVNSRIMLSALKSLLSNLSSASITRKLLISIDDLIAVVTNGVLLFSALEGTVASNDDWKSRLHWARKEGHFSAILAKLQAFKSTTVLLLNILQW</sequence>
<keyword evidence="2" id="KW-1185">Reference proteome</keyword>
<protein>
    <recommendedName>
        <fullName evidence="3">Fungal N-terminal domain-containing protein</fullName>
    </recommendedName>
</protein>
<accession>A0AAE0CY77</accession>
<dbReference type="EMBL" id="VYYT01000732">
    <property type="protein sequence ID" value="KAK2729961.1"/>
    <property type="molecule type" value="Genomic_DNA"/>
</dbReference>
<evidence type="ECO:0000313" key="1">
    <source>
        <dbReference type="EMBL" id="KAK2729961.1"/>
    </source>
</evidence>
<dbReference type="AlphaFoldDB" id="A0AAE0CY77"/>
<reference evidence="1" key="1">
    <citation type="submission" date="2023-02" db="EMBL/GenBank/DDBJ databases">
        <title>Colletotrichum kahawae CIFC_Que2 genome sequencing and assembly.</title>
        <authorList>
            <person name="Baroncelli R."/>
        </authorList>
    </citation>
    <scope>NUCLEOTIDE SEQUENCE</scope>
    <source>
        <strain evidence="1">CIFC_Que2</strain>
    </source>
</reference>
<gene>
    <name evidence="1" type="ORF">CKAH01_09870</name>
</gene>